<dbReference type="InterPro" id="IPR052016">
    <property type="entry name" value="Bact_Sigma-Reg"/>
</dbReference>
<feature type="domain" description="PPM-type phosphatase" evidence="2">
    <location>
        <begin position="3"/>
        <end position="194"/>
    </location>
</feature>
<gene>
    <name evidence="3" type="ORF">STSP1_00842</name>
</gene>
<organism evidence="3 4">
    <name type="scientific">Sedimentisphaera salicampi</name>
    <dbReference type="NCBI Taxonomy" id="1941349"/>
    <lineage>
        <taxon>Bacteria</taxon>
        <taxon>Pseudomonadati</taxon>
        <taxon>Planctomycetota</taxon>
        <taxon>Phycisphaerae</taxon>
        <taxon>Sedimentisphaerales</taxon>
        <taxon>Sedimentisphaeraceae</taxon>
        <taxon>Sedimentisphaera</taxon>
    </lineage>
</organism>
<accession>A0A1W6LKY9</accession>
<dbReference type="Gene3D" id="3.60.40.10">
    <property type="entry name" value="PPM-type phosphatase domain"/>
    <property type="match status" value="1"/>
</dbReference>
<dbReference type="PANTHER" id="PTHR43156:SF2">
    <property type="entry name" value="STAGE II SPORULATION PROTEIN E"/>
    <property type="match status" value="1"/>
</dbReference>
<dbReference type="InterPro" id="IPR036457">
    <property type="entry name" value="PPM-type-like_dom_sf"/>
</dbReference>
<evidence type="ECO:0000256" key="1">
    <source>
        <dbReference type="ARBA" id="ARBA00022801"/>
    </source>
</evidence>
<dbReference type="Proteomes" id="UP000193334">
    <property type="component" value="Chromosome"/>
</dbReference>
<evidence type="ECO:0000313" key="4">
    <source>
        <dbReference type="Proteomes" id="UP000193334"/>
    </source>
</evidence>
<name>A0A1W6LKY9_9BACT</name>
<dbReference type="EMBL" id="CP021023">
    <property type="protein sequence ID" value="ARN56460.1"/>
    <property type="molecule type" value="Genomic_DNA"/>
</dbReference>
<dbReference type="PANTHER" id="PTHR43156">
    <property type="entry name" value="STAGE II SPORULATION PROTEIN E-RELATED"/>
    <property type="match status" value="1"/>
</dbReference>
<dbReference type="InterPro" id="IPR001932">
    <property type="entry name" value="PPM-type_phosphatase-like_dom"/>
</dbReference>
<keyword evidence="4" id="KW-1185">Reference proteome</keyword>
<reference evidence="4" key="1">
    <citation type="submission" date="2017-04" db="EMBL/GenBank/DDBJ databases">
        <title>Comparative genomics and description of representatives of a novel lineage of planctomycetes thriving in anoxic sediments.</title>
        <authorList>
            <person name="Spring S."/>
            <person name="Bunk B."/>
            <person name="Sproer C."/>
        </authorList>
    </citation>
    <scope>NUCLEOTIDE SEQUENCE [LARGE SCALE GENOMIC DNA]</scope>
    <source>
        <strain evidence="4">ST-PulAB-D4</strain>
    </source>
</reference>
<dbReference type="GO" id="GO:0016791">
    <property type="term" value="F:phosphatase activity"/>
    <property type="evidence" value="ECO:0007669"/>
    <property type="project" value="TreeGrafter"/>
</dbReference>
<evidence type="ECO:0000259" key="2">
    <source>
        <dbReference type="Pfam" id="PF07228"/>
    </source>
</evidence>
<dbReference type="STRING" id="1941349.STSP1_00842"/>
<dbReference type="AlphaFoldDB" id="A0A1W6LKY9"/>
<keyword evidence="1" id="KW-0378">Hydrolase</keyword>
<proteinExistence type="predicted"/>
<sequence length="357" mass="39401">MITALCDGLGSGIKAHILSTLTSTIATHFAASESNLRRYIEIISQILPECSERNLGYSTFTISDIDSSGRNKLIEFDNPSAILIRNGKTERIQRRKVSVKYGKLGSREVYQSVIEMQKGDRLAICSDGVTESGRGEKGMQWGWEEENLAKFCERICRENKELSARQMAKGIVEAAIKNEGGQCRDDATALVINIRRPKKTLLVTGPPSHKKFDAYITDRVKNFIGAKIICGGTTAKIIADMLGRALHTNPAALGRGLPPASEIEGVDLVTEGILTLSKLEEMLDAGSSGKTENTPAEALMELLLESDIITLIVGTKINQTHHNPDFPIDVEIRRNLARRLKRVLENKYLKKVEIELV</sequence>
<dbReference type="KEGG" id="pbp:STSP1_00842"/>
<protein>
    <submittedName>
        <fullName evidence="3">Stage II sporulation protein E</fullName>
    </submittedName>
</protein>
<dbReference type="Pfam" id="PF07228">
    <property type="entry name" value="SpoIIE"/>
    <property type="match status" value="1"/>
</dbReference>
<dbReference type="SUPFAM" id="SSF81606">
    <property type="entry name" value="PP2C-like"/>
    <property type="match status" value="1"/>
</dbReference>
<evidence type="ECO:0000313" key="3">
    <source>
        <dbReference type="EMBL" id="ARN56460.1"/>
    </source>
</evidence>